<name>A0A1U7CPV5_9BACT</name>
<evidence type="ECO:0000313" key="2">
    <source>
        <dbReference type="EMBL" id="APW60975.1"/>
    </source>
</evidence>
<accession>A0A1U7CPV5</accession>
<proteinExistence type="predicted"/>
<dbReference type="RefSeq" id="WP_076345983.1">
    <property type="nucleotide sequence ID" value="NZ_CP019082.1"/>
</dbReference>
<reference evidence="3" key="1">
    <citation type="submission" date="2016-12" db="EMBL/GenBank/DDBJ databases">
        <title>Comparative genomics of four Isosphaeraceae planctomycetes: a common pool of plasmids and glycoside hydrolase genes.</title>
        <authorList>
            <person name="Ivanova A."/>
        </authorList>
    </citation>
    <scope>NUCLEOTIDE SEQUENCE [LARGE SCALE GENOMIC DNA]</scope>
    <source>
        <strain evidence="3">PX4</strain>
    </source>
</reference>
<sequence length="116" mass="13344">MNINDRYSAAEPPPDDTADSRECASRLYVHEAGWRISIKRGSVREFCYVMAPDQDYYHRLVDGEIYLHQADERICLSCAVRRGIIAYEPRRLRDEPPIFLVDAGELPLYVPGVDDL</sequence>
<dbReference type="EMBL" id="CP019082">
    <property type="protein sequence ID" value="APW60975.1"/>
    <property type="molecule type" value="Genomic_DNA"/>
</dbReference>
<keyword evidence="3" id="KW-1185">Reference proteome</keyword>
<feature type="region of interest" description="Disordered" evidence="1">
    <location>
        <begin position="1"/>
        <end position="20"/>
    </location>
</feature>
<dbReference type="STRING" id="1387353.BSF38_02472"/>
<evidence type="ECO:0000313" key="3">
    <source>
        <dbReference type="Proteomes" id="UP000186309"/>
    </source>
</evidence>
<dbReference type="Proteomes" id="UP000186309">
    <property type="component" value="Chromosome"/>
</dbReference>
<dbReference type="AlphaFoldDB" id="A0A1U7CPV5"/>
<protein>
    <submittedName>
        <fullName evidence="2">Uncharacterized protein</fullName>
    </submittedName>
</protein>
<dbReference type="OrthoDB" id="214926at2"/>
<organism evidence="2 3">
    <name type="scientific">Paludisphaera borealis</name>
    <dbReference type="NCBI Taxonomy" id="1387353"/>
    <lineage>
        <taxon>Bacteria</taxon>
        <taxon>Pseudomonadati</taxon>
        <taxon>Planctomycetota</taxon>
        <taxon>Planctomycetia</taxon>
        <taxon>Isosphaerales</taxon>
        <taxon>Isosphaeraceae</taxon>
        <taxon>Paludisphaera</taxon>
    </lineage>
</organism>
<dbReference type="KEGG" id="pbor:BSF38_02472"/>
<gene>
    <name evidence="2" type="ORF">BSF38_02472</name>
</gene>
<evidence type="ECO:0000256" key="1">
    <source>
        <dbReference type="SAM" id="MobiDB-lite"/>
    </source>
</evidence>